<organism evidence="1 2">
    <name type="scientific">Adineta ricciae</name>
    <name type="common">Rotifer</name>
    <dbReference type="NCBI Taxonomy" id="249248"/>
    <lineage>
        <taxon>Eukaryota</taxon>
        <taxon>Metazoa</taxon>
        <taxon>Spiralia</taxon>
        <taxon>Gnathifera</taxon>
        <taxon>Rotifera</taxon>
        <taxon>Eurotatoria</taxon>
        <taxon>Bdelloidea</taxon>
        <taxon>Adinetida</taxon>
        <taxon>Adinetidae</taxon>
        <taxon>Adineta</taxon>
    </lineage>
</organism>
<dbReference type="Proteomes" id="UP000663852">
    <property type="component" value="Unassembled WGS sequence"/>
</dbReference>
<evidence type="ECO:0000313" key="2">
    <source>
        <dbReference type="Proteomes" id="UP000663852"/>
    </source>
</evidence>
<proteinExistence type="predicted"/>
<protein>
    <submittedName>
        <fullName evidence="1">Uncharacterized protein</fullName>
    </submittedName>
</protein>
<gene>
    <name evidence="1" type="ORF">EDS130_LOCUS3127</name>
</gene>
<dbReference type="EMBL" id="CAJNOJ010000008">
    <property type="protein sequence ID" value="CAF0767692.1"/>
    <property type="molecule type" value="Genomic_DNA"/>
</dbReference>
<dbReference type="OrthoDB" id="9972306at2759"/>
<accession>A0A813QIX7</accession>
<name>A0A813QIX7_ADIRI</name>
<reference evidence="1" key="1">
    <citation type="submission" date="2021-02" db="EMBL/GenBank/DDBJ databases">
        <authorList>
            <person name="Nowell W R."/>
        </authorList>
    </citation>
    <scope>NUCLEOTIDE SEQUENCE</scope>
</reference>
<dbReference type="AlphaFoldDB" id="A0A813QIX7"/>
<evidence type="ECO:0000313" key="1">
    <source>
        <dbReference type="EMBL" id="CAF0767692.1"/>
    </source>
</evidence>
<sequence>MKLSIRNIQAVAHGHYCHYRRTKEPTVVQYSMLHVSCPSGNSSTKSSFARQKRSTSSRYKKYRQNLIFTHSLENHPSHINISTYSI</sequence>
<comment type="caution">
    <text evidence="1">The sequence shown here is derived from an EMBL/GenBank/DDBJ whole genome shotgun (WGS) entry which is preliminary data.</text>
</comment>